<gene>
    <name evidence="1" type="ORF">GE061_004759</name>
</gene>
<evidence type="ECO:0000313" key="1">
    <source>
        <dbReference type="EMBL" id="KAF6202360.1"/>
    </source>
</evidence>
<dbReference type="EMBL" id="WIXP02000012">
    <property type="protein sequence ID" value="KAF6202360.1"/>
    <property type="molecule type" value="Genomic_DNA"/>
</dbReference>
<keyword evidence="2" id="KW-1185">Reference proteome</keyword>
<name>A0A8S9WZL5_APOLU</name>
<evidence type="ECO:0000313" key="2">
    <source>
        <dbReference type="Proteomes" id="UP000466442"/>
    </source>
</evidence>
<dbReference type="Proteomes" id="UP000466442">
    <property type="component" value="Linkage Group LG12"/>
</dbReference>
<organism evidence="1 2">
    <name type="scientific">Apolygus lucorum</name>
    <name type="common">Small green plant bug</name>
    <name type="synonym">Lygocoris lucorum</name>
    <dbReference type="NCBI Taxonomy" id="248454"/>
    <lineage>
        <taxon>Eukaryota</taxon>
        <taxon>Metazoa</taxon>
        <taxon>Ecdysozoa</taxon>
        <taxon>Arthropoda</taxon>
        <taxon>Hexapoda</taxon>
        <taxon>Insecta</taxon>
        <taxon>Pterygota</taxon>
        <taxon>Neoptera</taxon>
        <taxon>Paraneoptera</taxon>
        <taxon>Hemiptera</taxon>
        <taxon>Heteroptera</taxon>
        <taxon>Panheteroptera</taxon>
        <taxon>Cimicomorpha</taxon>
        <taxon>Miridae</taxon>
        <taxon>Mirini</taxon>
        <taxon>Apolygus</taxon>
    </lineage>
</organism>
<protein>
    <submittedName>
        <fullName evidence="1">Uncharacterized protein</fullName>
    </submittedName>
</protein>
<dbReference type="AlphaFoldDB" id="A0A8S9WZL5"/>
<sequence>MVGRALGDLSDSPAVFGEKKNSLCVRNINVAVEITRIVSVDTFSSTLHRKDEKKSGASVNDNHSGRFQCQSFLFTRHVELDNVCLIQKHRLLQLTFLSSDKGCTTKEEIWCEITSEKVREEANVIKKTFKLPNKRSYQVV</sequence>
<accession>A0A8S9WZL5</accession>
<reference evidence="1" key="1">
    <citation type="journal article" date="2021" name="Mol. Ecol. Resour.">
        <title>Apolygus lucorum genome provides insights into omnivorousness and mesophyll feeding.</title>
        <authorList>
            <person name="Liu Y."/>
            <person name="Liu H."/>
            <person name="Wang H."/>
            <person name="Huang T."/>
            <person name="Liu B."/>
            <person name="Yang B."/>
            <person name="Yin L."/>
            <person name="Li B."/>
            <person name="Zhang Y."/>
            <person name="Zhang S."/>
            <person name="Jiang F."/>
            <person name="Zhang X."/>
            <person name="Ren Y."/>
            <person name="Wang B."/>
            <person name="Wang S."/>
            <person name="Lu Y."/>
            <person name="Wu K."/>
            <person name="Fan W."/>
            <person name="Wang G."/>
        </authorList>
    </citation>
    <scope>NUCLEOTIDE SEQUENCE</scope>
    <source>
        <strain evidence="1">12Hb</strain>
    </source>
</reference>
<proteinExistence type="predicted"/>
<comment type="caution">
    <text evidence="1">The sequence shown here is derived from an EMBL/GenBank/DDBJ whole genome shotgun (WGS) entry which is preliminary data.</text>
</comment>